<proteinExistence type="predicted"/>
<geneLocation type="mitochondrion" evidence="1"/>
<organism evidence="1">
    <name type="scientific">Utricularia reniformis</name>
    <dbReference type="NCBI Taxonomy" id="192314"/>
    <lineage>
        <taxon>Eukaryota</taxon>
        <taxon>Viridiplantae</taxon>
        <taxon>Streptophyta</taxon>
        <taxon>Embryophyta</taxon>
        <taxon>Tracheophyta</taxon>
        <taxon>Spermatophyta</taxon>
        <taxon>Magnoliopsida</taxon>
        <taxon>eudicotyledons</taxon>
        <taxon>Gunneridae</taxon>
        <taxon>Pentapetalae</taxon>
        <taxon>asterids</taxon>
        <taxon>lamiids</taxon>
        <taxon>Lamiales</taxon>
        <taxon>Lentibulariaceae</taxon>
        <taxon>Utricularia</taxon>
    </lineage>
</organism>
<keyword evidence="1" id="KW-0496">Mitochondrion</keyword>
<dbReference type="EMBL" id="KY774314">
    <property type="protein sequence ID" value="ART31200.1"/>
    <property type="molecule type" value="Genomic_DNA"/>
</dbReference>
<reference evidence="1" key="1">
    <citation type="submission" date="2017-03" db="EMBL/GenBank/DDBJ databases">
        <title>The mitochondrial genome of the carnivorous plant Utricularia reniformis (Lentibulariaceae): structure, comparative analysis and evolutionary landmarks.</title>
        <authorList>
            <person name="Silva S.R."/>
            <person name="Alvarenga D.O."/>
            <person name="Michael T.P."/>
            <person name="Miranda V.F.O."/>
            <person name="Varani A.M."/>
        </authorList>
    </citation>
    <scope>NUCLEOTIDE SEQUENCE</scope>
</reference>
<dbReference type="AlphaFoldDB" id="A0A1Y0B1A5"/>
<gene>
    <name evidence="1" type="ORF">AEK19_MT0977</name>
</gene>
<evidence type="ECO:0000313" key="1">
    <source>
        <dbReference type="EMBL" id="ART31200.1"/>
    </source>
</evidence>
<name>A0A1Y0B1A5_9LAMI</name>
<sequence>MGGSILLEQSSYQPLWECRRRCSYNRHSLFPLYVHGIYEKRTS</sequence>
<protein>
    <submittedName>
        <fullName evidence="1">Uncharacterized protein</fullName>
    </submittedName>
</protein>
<accession>A0A1Y0B1A5</accession>